<dbReference type="CDD" id="cd07820">
    <property type="entry name" value="SRPBCC_3"/>
    <property type="match status" value="1"/>
</dbReference>
<dbReference type="SUPFAM" id="SSF55961">
    <property type="entry name" value="Bet v1-like"/>
    <property type="match status" value="1"/>
</dbReference>
<organism evidence="1 2">
    <name type="scientific">Methylomarinum roseum</name>
    <dbReference type="NCBI Taxonomy" id="3067653"/>
    <lineage>
        <taxon>Bacteria</taxon>
        <taxon>Pseudomonadati</taxon>
        <taxon>Pseudomonadota</taxon>
        <taxon>Gammaproteobacteria</taxon>
        <taxon>Methylococcales</taxon>
        <taxon>Methylococcaceae</taxon>
        <taxon>Methylomarinum</taxon>
    </lineage>
</organism>
<protein>
    <submittedName>
        <fullName evidence="1">SRPBCC family protein</fullName>
    </submittedName>
</protein>
<gene>
    <name evidence="1" type="ORF">Q9L42_004565</name>
</gene>
<name>A0AAU7NWN1_9GAMM</name>
<dbReference type="AlphaFoldDB" id="A0AAU7NWN1"/>
<dbReference type="Gene3D" id="3.30.530.20">
    <property type="match status" value="1"/>
</dbReference>
<proteinExistence type="predicted"/>
<sequence>MKIHQLYRRQALNLSRQEAWDFFTSPHHLNTITPDFFTITPTSAVPECIYGGLMISYKMKAVFGMPMAWLSEISHCETPHYFVYQQRIGPFRFWSHEVRLTEQDQGIIVEDIVFYAMPLGLIGDFFHKLLIADKLNKIFATRHDYLANRWG</sequence>
<keyword evidence="2" id="KW-1185">Reference proteome</keyword>
<dbReference type="RefSeq" id="WP_305909611.1">
    <property type="nucleotide sequence ID" value="NZ_CP157743.1"/>
</dbReference>
<dbReference type="Proteomes" id="UP001225378">
    <property type="component" value="Chromosome"/>
</dbReference>
<evidence type="ECO:0000313" key="2">
    <source>
        <dbReference type="Proteomes" id="UP001225378"/>
    </source>
</evidence>
<accession>A0AAU7NWN1</accession>
<reference evidence="1 2" key="1">
    <citation type="journal article" date="2024" name="Microbiology">
        <title>Methylomarinum rosea sp. nov., a novel halophilic methanotrophic bacterium from the hypersaline Lake Elton.</title>
        <authorList>
            <person name="Suleimanov R.Z."/>
            <person name="Oshkin I.Y."/>
            <person name="Danilova O.V."/>
            <person name="Suzina N.E."/>
            <person name="Dedysh S.N."/>
        </authorList>
    </citation>
    <scope>NUCLEOTIDE SEQUENCE [LARGE SCALE GENOMIC DNA]</scope>
    <source>
        <strain evidence="1 2">Ch1-1</strain>
    </source>
</reference>
<dbReference type="InterPro" id="IPR023393">
    <property type="entry name" value="START-like_dom_sf"/>
</dbReference>
<dbReference type="EMBL" id="CP157743">
    <property type="protein sequence ID" value="XBS21402.1"/>
    <property type="molecule type" value="Genomic_DNA"/>
</dbReference>
<dbReference type="KEGG" id="mech:Q9L42_004565"/>
<evidence type="ECO:0000313" key="1">
    <source>
        <dbReference type="EMBL" id="XBS21402.1"/>
    </source>
</evidence>